<keyword evidence="2" id="KW-0812">Transmembrane</keyword>
<evidence type="ECO:0000313" key="3">
    <source>
        <dbReference type="EMBL" id="RAI84432.1"/>
    </source>
</evidence>
<sequence length="283" mass="33045">MEEKRKYKLYQLLIIVASIIGVWGFINPILIGWIFKDKEGYGTYKEFGPVGDWIGGTSTPIITLASFIILLAAFLAQKEELQATRDEMNLTRKEFKEQNKTLARQRFENTFFHMVSLHHSIVNSIERTETESHSVSYTESQYTSKIIRGRAYISNIARPLVSSKWSDVSQLWSLKQQYNNIYQENQSELGHYFRNLYHIIKLIDESAELENDSDCELEERKKYIRIIRAQLSTDELLLLLYNSLTDEGSKFHTLIIKYKLLNNLSVKLVPKALRDVFVSMKQE</sequence>
<keyword evidence="2" id="KW-0472">Membrane</keyword>
<feature type="transmembrane region" description="Helical" evidence="2">
    <location>
        <begin position="55"/>
        <end position="76"/>
    </location>
</feature>
<reference evidence="3 4" key="1">
    <citation type="submission" date="2018-06" db="EMBL/GenBank/DDBJ databases">
        <title>Freshwater and sediment microbial communities from various areas in North America, analyzing microbe dynamics in response to fracking.</title>
        <authorList>
            <person name="Lamendella R."/>
        </authorList>
    </citation>
    <scope>NUCLEOTIDE SEQUENCE [LARGE SCALE GENOMIC DNA]</scope>
    <source>
        <strain evidence="3 4">NG-13</strain>
    </source>
</reference>
<dbReference type="EMBL" id="QLLI01000025">
    <property type="protein sequence ID" value="RAI84432.1"/>
    <property type="molecule type" value="Genomic_DNA"/>
</dbReference>
<proteinExistence type="predicted"/>
<protein>
    <submittedName>
        <fullName evidence="3">Phage abortive infection protein</fullName>
    </submittedName>
</protein>
<accession>A0ABX9BBG3</accession>
<feature type="transmembrane region" description="Helical" evidence="2">
    <location>
        <begin position="12"/>
        <end position="35"/>
    </location>
</feature>
<keyword evidence="2" id="KW-1133">Transmembrane helix</keyword>
<keyword evidence="4" id="KW-1185">Reference proteome</keyword>
<gene>
    <name evidence="3" type="ORF">DET54_12510</name>
</gene>
<dbReference type="RefSeq" id="WP_111621506.1">
    <property type="nucleotide sequence ID" value="NZ_QLLI01000025.1"/>
</dbReference>
<evidence type="ECO:0000256" key="1">
    <source>
        <dbReference type="SAM" id="Coils"/>
    </source>
</evidence>
<evidence type="ECO:0000256" key="2">
    <source>
        <dbReference type="SAM" id="Phobius"/>
    </source>
</evidence>
<feature type="coiled-coil region" evidence="1">
    <location>
        <begin position="71"/>
        <end position="105"/>
    </location>
</feature>
<organism evidence="3 4">
    <name type="scientific">Paenibacillus pabuli</name>
    <dbReference type="NCBI Taxonomy" id="1472"/>
    <lineage>
        <taxon>Bacteria</taxon>
        <taxon>Bacillati</taxon>
        <taxon>Bacillota</taxon>
        <taxon>Bacilli</taxon>
        <taxon>Bacillales</taxon>
        <taxon>Paenibacillaceae</taxon>
        <taxon>Paenibacillus</taxon>
    </lineage>
</organism>
<dbReference type="Pfam" id="PF16872">
    <property type="entry name" value="putAbiC"/>
    <property type="match status" value="1"/>
</dbReference>
<name>A0ABX9BBG3_9BACL</name>
<evidence type="ECO:0000313" key="4">
    <source>
        <dbReference type="Proteomes" id="UP000248827"/>
    </source>
</evidence>
<dbReference type="InterPro" id="IPR031709">
    <property type="entry name" value="PutAbiC"/>
</dbReference>
<comment type="caution">
    <text evidence="3">The sequence shown here is derived from an EMBL/GenBank/DDBJ whole genome shotgun (WGS) entry which is preliminary data.</text>
</comment>
<dbReference type="Proteomes" id="UP000248827">
    <property type="component" value="Unassembled WGS sequence"/>
</dbReference>
<keyword evidence="1" id="KW-0175">Coiled coil</keyword>